<protein>
    <submittedName>
        <fullName evidence="1">Uncharacterized protein</fullName>
    </submittedName>
</protein>
<organism evidence="1">
    <name type="scientific">Pricia antarctica</name>
    <dbReference type="NCBI Taxonomy" id="641691"/>
    <lineage>
        <taxon>Bacteria</taxon>
        <taxon>Pseudomonadati</taxon>
        <taxon>Bacteroidota</taxon>
        <taxon>Flavobacteriia</taxon>
        <taxon>Flavobacteriales</taxon>
        <taxon>Flavobacteriaceae</taxon>
        <taxon>Pricia</taxon>
    </lineage>
</organism>
<dbReference type="AlphaFoldDB" id="A0A831QQI3"/>
<dbReference type="Proteomes" id="UP000886191">
    <property type="component" value="Unassembled WGS sequence"/>
</dbReference>
<name>A0A831QQI3_9FLAO</name>
<sequence>MRWFRKIKNLFKKKKIIKFPAYPKINIDDIEDMSIILEAGSNKLTRWGMRYLHGWKYDLTFTHSFLHIELGYCLNMTTTAHTTDIKNLLKKSHRYIVISFGDVDGKMATRGKRASHKRAGDIRYKYRLYDIRGFLYQGFKKIPVLKRLIKPSKRLNICSDLVADIYKYEMKHPLFVNVDDEDVTPNDLYIIAESYQATKIYELII</sequence>
<accession>A0A831QQI3</accession>
<reference evidence="1" key="1">
    <citation type="journal article" date="2020" name="mSystems">
        <title>Genome- and Community-Level Interaction Insights into Carbon Utilization and Element Cycling Functions of Hydrothermarchaeota in Hydrothermal Sediment.</title>
        <authorList>
            <person name="Zhou Z."/>
            <person name="Liu Y."/>
            <person name="Xu W."/>
            <person name="Pan J."/>
            <person name="Luo Z.H."/>
            <person name="Li M."/>
        </authorList>
    </citation>
    <scope>NUCLEOTIDE SEQUENCE [LARGE SCALE GENOMIC DNA]</scope>
    <source>
        <strain evidence="1">HyVt-345</strain>
    </source>
</reference>
<evidence type="ECO:0000313" key="1">
    <source>
        <dbReference type="EMBL" id="HEA21475.1"/>
    </source>
</evidence>
<proteinExistence type="predicted"/>
<comment type="caution">
    <text evidence="1">The sequence shown here is derived from an EMBL/GenBank/DDBJ whole genome shotgun (WGS) entry which is preliminary data.</text>
</comment>
<gene>
    <name evidence="1" type="ORF">ENH87_11205</name>
</gene>
<dbReference type="EMBL" id="DRGL01000039">
    <property type="protein sequence ID" value="HEA21475.1"/>
    <property type="molecule type" value="Genomic_DNA"/>
</dbReference>